<reference evidence="1" key="1">
    <citation type="journal article" date="2011" name="Plant Physiol.">
        <title>Comprehensive sequence analysis of 24,783 barley full-length cDNAs derived from 12 clone libraries.</title>
        <authorList>
            <person name="Matsumoto T."/>
            <person name="Tanaka T."/>
            <person name="Sakai H."/>
            <person name="Amano N."/>
            <person name="Kanamori H."/>
            <person name="Kurita K."/>
            <person name="Kikuta A."/>
            <person name="Kamiya K."/>
            <person name="Yamamoto M."/>
            <person name="Ikawa H."/>
            <person name="Fujii N."/>
            <person name="Hori K."/>
            <person name="Itoh T."/>
            <person name="Sato K."/>
        </authorList>
    </citation>
    <scope>NUCLEOTIDE SEQUENCE</scope>
    <source>
        <tissue evidence="1">Seed</tissue>
    </source>
</reference>
<dbReference type="KEGG" id="hvg:123408543"/>
<dbReference type="EMBL" id="AK374673">
    <property type="protein sequence ID" value="BAK05869.1"/>
    <property type="molecule type" value="mRNA"/>
</dbReference>
<dbReference type="GeneID" id="123408543"/>
<dbReference type="RefSeq" id="XP_044957588.1">
    <property type="nucleotide sequence ID" value="XM_045101653.1"/>
</dbReference>
<dbReference type="AlphaFoldDB" id="F2EEU7"/>
<organism evidence="1">
    <name type="scientific">Hordeum vulgare subsp. vulgare</name>
    <name type="common">Domesticated barley</name>
    <dbReference type="NCBI Taxonomy" id="112509"/>
    <lineage>
        <taxon>Eukaryota</taxon>
        <taxon>Viridiplantae</taxon>
        <taxon>Streptophyta</taxon>
        <taxon>Embryophyta</taxon>
        <taxon>Tracheophyta</taxon>
        <taxon>Spermatophyta</taxon>
        <taxon>Magnoliopsida</taxon>
        <taxon>Liliopsida</taxon>
        <taxon>Poales</taxon>
        <taxon>Poaceae</taxon>
        <taxon>BOP clade</taxon>
        <taxon>Pooideae</taxon>
        <taxon>Triticodae</taxon>
        <taxon>Triticeae</taxon>
        <taxon>Hordeinae</taxon>
        <taxon>Hordeum</taxon>
    </lineage>
</organism>
<proteinExistence type="evidence at transcript level"/>
<evidence type="ECO:0000313" key="1">
    <source>
        <dbReference type="EMBL" id="BAK05869.1"/>
    </source>
</evidence>
<sequence length="80" mass="8567">MASMGFSYAQIHVRQEKVRQRIINQQEAANKTAVKIKNICEENKISNSKKNCGSLTAAGRVHLCASPTAAAAAAGPTPER</sequence>
<accession>F2EEU7</accession>
<dbReference type="OrthoDB" id="656828at2759"/>
<name>F2EEU7_HORVV</name>
<protein>
    <submittedName>
        <fullName evidence="1">Predicted protein</fullName>
    </submittedName>
</protein>